<dbReference type="PANTHER" id="PTHR30332">
    <property type="entry name" value="PROBABLE GENERAL SECRETION PATHWAY PROTEIN D"/>
    <property type="match status" value="1"/>
</dbReference>
<evidence type="ECO:0000313" key="14">
    <source>
        <dbReference type="EMBL" id="PWW43743.1"/>
    </source>
</evidence>
<keyword evidence="6" id="KW-0653">Protein transport</keyword>
<evidence type="ECO:0000256" key="1">
    <source>
        <dbReference type="ARBA" id="ARBA00004442"/>
    </source>
</evidence>
<feature type="signal peptide" evidence="11">
    <location>
        <begin position="1"/>
        <end position="26"/>
    </location>
</feature>
<accession>A0A317R913</accession>
<dbReference type="Pfam" id="PF00263">
    <property type="entry name" value="Secretin"/>
    <property type="match status" value="1"/>
</dbReference>
<comment type="similarity">
    <text evidence="2">Belongs to the bacterial secretin family. GSP D subfamily.</text>
</comment>
<feature type="domain" description="NolW-like" evidence="13">
    <location>
        <begin position="369"/>
        <end position="514"/>
    </location>
</feature>
<dbReference type="EMBL" id="QGUB01000009">
    <property type="protein sequence ID" value="PWW43743.1"/>
    <property type="molecule type" value="Genomic_DNA"/>
</dbReference>
<dbReference type="GO" id="GO:0015627">
    <property type="term" value="C:type II protein secretion system complex"/>
    <property type="evidence" value="ECO:0007669"/>
    <property type="project" value="InterPro"/>
</dbReference>
<evidence type="ECO:0000256" key="10">
    <source>
        <dbReference type="SAM" id="MobiDB-lite"/>
    </source>
</evidence>
<gene>
    <name evidence="14" type="ORF">DFR36_10995</name>
</gene>
<keyword evidence="5 11" id="KW-0732">Signal</keyword>
<evidence type="ECO:0000259" key="13">
    <source>
        <dbReference type="Pfam" id="PF03958"/>
    </source>
</evidence>
<evidence type="ECO:0000256" key="2">
    <source>
        <dbReference type="ARBA" id="ARBA00006980"/>
    </source>
</evidence>
<dbReference type="InterPro" id="IPR004846">
    <property type="entry name" value="T2SS/T3SS_dom"/>
</dbReference>
<keyword evidence="4" id="KW-1134">Transmembrane beta strand</keyword>
<feature type="compositionally biased region" description="Low complexity" evidence="10">
    <location>
        <begin position="32"/>
        <end position="51"/>
    </location>
</feature>
<dbReference type="Proteomes" id="UP000246483">
    <property type="component" value="Unassembled WGS sequence"/>
</dbReference>
<organism evidence="14 15">
    <name type="scientific">Melaminivora alkalimesophila</name>
    <dbReference type="NCBI Taxonomy" id="1165852"/>
    <lineage>
        <taxon>Bacteria</taxon>
        <taxon>Pseudomonadati</taxon>
        <taxon>Pseudomonadota</taxon>
        <taxon>Betaproteobacteria</taxon>
        <taxon>Burkholderiales</taxon>
        <taxon>Comamonadaceae</taxon>
        <taxon>Melaminivora</taxon>
    </lineage>
</organism>
<dbReference type="InterPro" id="IPR038591">
    <property type="entry name" value="NolW-like_sf"/>
</dbReference>
<evidence type="ECO:0000256" key="11">
    <source>
        <dbReference type="SAM" id="SignalP"/>
    </source>
</evidence>
<keyword evidence="3 9" id="KW-0813">Transport</keyword>
<name>A0A317R913_9BURK</name>
<feature type="region of interest" description="Disordered" evidence="10">
    <location>
        <begin position="454"/>
        <end position="474"/>
    </location>
</feature>
<feature type="domain" description="Type II/III secretion system secretin-like" evidence="12">
    <location>
        <begin position="589"/>
        <end position="755"/>
    </location>
</feature>
<comment type="subcellular location">
    <subcellularLocation>
        <location evidence="1 9">Cell outer membrane</location>
    </subcellularLocation>
</comment>
<dbReference type="OrthoDB" id="9775455at2"/>
<keyword evidence="4" id="KW-0812">Transmembrane</keyword>
<comment type="caution">
    <text evidence="14">The sequence shown here is derived from an EMBL/GenBank/DDBJ whole genome shotgun (WGS) entry which is preliminary data.</text>
</comment>
<dbReference type="AlphaFoldDB" id="A0A317R913"/>
<dbReference type="InterPro" id="IPR050810">
    <property type="entry name" value="Bact_Secretion_Sys_Channel"/>
</dbReference>
<protein>
    <submittedName>
        <fullName evidence="14">General secretion pathway protein D</fullName>
    </submittedName>
</protein>
<dbReference type="Pfam" id="PF03958">
    <property type="entry name" value="Secretin_N"/>
    <property type="match status" value="2"/>
</dbReference>
<evidence type="ECO:0000256" key="5">
    <source>
        <dbReference type="ARBA" id="ARBA00022729"/>
    </source>
</evidence>
<dbReference type="PRINTS" id="PR00811">
    <property type="entry name" value="BCTERIALGSPD"/>
</dbReference>
<reference evidence="14 15" key="1">
    <citation type="submission" date="2018-05" db="EMBL/GenBank/DDBJ databases">
        <title>Genomic Encyclopedia of Type Strains, Phase IV (KMG-IV): sequencing the most valuable type-strain genomes for metagenomic binning, comparative biology and taxonomic classification.</title>
        <authorList>
            <person name="Goeker M."/>
        </authorList>
    </citation>
    <scope>NUCLEOTIDE SEQUENCE [LARGE SCALE GENOMIC DNA]</scope>
    <source>
        <strain evidence="14 15">DSM 26006</strain>
    </source>
</reference>
<evidence type="ECO:0000256" key="9">
    <source>
        <dbReference type="RuleBase" id="RU004004"/>
    </source>
</evidence>
<dbReference type="PANTHER" id="PTHR30332:SF25">
    <property type="entry name" value="SECRETIN XPSD"/>
    <property type="match status" value="1"/>
</dbReference>
<dbReference type="InterPro" id="IPR005644">
    <property type="entry name" value="NolW-like"/>
</dbReference>
<dbReference type="Gene3D" id="3.30.1370.120">
    <property type="match status" value="3"/>
</dbReference>
<feature type="domain" description="NolW-like" evidence="13">
    <location>
        <begin position="248"/>
        <end position="360"/>
    </location>
</feature>
<feature type="region of interest" description="Disordered" evidence="10">
    <location>
        <begin position="32"/>
        <end position="57"/>
    </location>
</feature>
<dbReference type="GO" id="GO:0015628">
    <property type="term" value="P:protein secretion by the type II secretion system"/>
    <property type="evidence" value="ECO:0007669"/>
    <property type="project" value="InterPro"/>
</dbReference>
<dbReference type="NCBIfam" id="TIGR02517">
    <property type="entry name" value="type_II_gspD"/>
    <property type="match status" value="1"/>
</dbReference>
<dbReference type="InterPro" id="IPR001775">
    <property type="entry name" value="GspD/PilQ"/>
</dbReference>
<evidence type="ECO:0000256" key="8">
    <source>
        <dbReference type="ARBA" id="ARBA00023237"/>
    </source>
</evidence>
<feature type="chain" id="PRO_5016458820" evidence="11">
    <location>
        <begin position="27"/>
        <end position="801"/>
    </location>
</feature>
<keyword evidence="15" id="KW-1185">Reference proteome</keyword>
<dbReference type="GO" id="GO:0009279">
    <property type="term" value="C:cell outer membrane"/>
    <property type="evidence" value="ECO:0007669"/>
    <property type="project" value="UniProtKB-SubCell"/>
</dbReference>
<keyword evidence="8" id="KW-0998">Cell outer membrane</keyword>
<proteinExistence type="inferred from homology"/>
<evidence type="ECO:0000259" key="12">
    <source>
        <dbReference type="Pfam" id="PF00263"/>
    </source>
</evidence>
<evidence type="ECO:0000256" key="3">
    <source>
        <dbReference type="ARBA" id="ARBA00022448"/>
    </source>
</evidence>
<evidence type="ECO:0000256" key="7">
    <source>
        <dbReference type="ARBA" id="ARBA00023136"/>
    </source>
</evidence>
<keyword evidence="7" id="KW-0472">Membrane</keyword>
<evidence type="ECO:0000256" key="4">
    <source>
        <dbReference type="ARBA" id="ARBA00022452"/>
    </source>
</evidence>
<evidence type="ECO:0000256" key="6">
    <source>
        <dbReference type="ARBA" id="ARBA00022927"/>
    </source>
</evidence>
<sequence length="801" mass="82341">MKHIPHALKRSLLLAGALALPWGLQAQPLAGTEAPAPDAAAPAPAVEPEAAAPREEPRIIRGNDRVYNAPAALPPVQGAASSYKFEDAPIVEVVHVFMREVLKVDYVLHQPLSGSVTLATRGPVSPDDALALLEGALQANGLAMARDTRGVYHVGRPENLRSVAGNLRQAGKDPLPPGYGAVLVPLQYIGANEMATILRPMAPPEAIVRVDTVRNLLVLAGTRNQAEGWLDIVRTFDIDLLKGMSVGLFPLKHASVQEVEAALRLVSGGAAAPGAGGARAPAPAGGNVANPAAASPAGRAGSASASASAAAAMLGENNPLFGALRVMPVERLNSILVVTPRAAYLEEARRWIEKLDQPSDGGAEPQLYIYRVQNGNARHLASVFSGIFGGVAPAGAPASGVAPGLGSVVGATPGQQPFGPGAAGYGAGSPFGGAGFGGGFGRGGLGGGFGAGASAFPPQNRLNQPGSQPPPTAQLGSVRVMADELNNTLLVWATKAEFEKIEATLKRLDLPPTQVLIEASIVEVTLNDDLNYGLQWAFSGSPGNGYRDAGQIGAGGVKANTGSLGDLMGKGFTYSLVNSAGQIRMALSALANKTQVKMISNPSLMVLDNHLAMMVVGNQVPVLTSTTDYLNNNNAITSTVQYRDTGVNLAVTPSVNAGNLVTMQIDQIVTDAADGPGGTANNQPIFLQRQISSKVAVRSGESIVLGGLIKDSQSAGKSGVPLLQDLPLVGNLFGTNTSGGARTELLVVITPKVVRTDPEIREVSEELRDRLRGLSGLGDALPGPIPAQAPVPAVVQPLAPQ</sequence>
<evidence type="ECO:0000313" key="15">
    <source>
        <dbReference type="Proteomes" id="UP000246483"/>
    </source>
</evidence>
<dbReference type="InterPro" id="IPR013356">
    <property type="entry name" value="T2SS_GspD"/>
</dbReference>